<evidence type="ECO:0000259" key="1">
    <source>
        <dbReference type="Pfam" id="PF03190"/>
    </source>
</evidence>
<dbReference type="InterPro" id="IPR004879">
    <property type="entry name" value="Ssp411-like_TRX"/>
</dbReference>
<dbReference type="EMBL" id="CP034412">
    <property type="protein sequence ID" value="QCY46361.1"/>
    <property type="molecule type" value="Genomic_DNA"/>
</dbReference>
<dbReference type="Pfam" id="PF03190">
    <property type="entry name" value="Thioredox_DsbH"/>
    <property type="match status" value="1"/>
</dbReference>
<dbReference type="Proteomes" id="UP000307000">
    <property type="component" value="Chromosome"/>
</dbReference>
<gene>
    <name evidence="2" type="ORF">GcLGCM259_0599</name>
</gene>
<dbReference type="KEGG" id="gcr:GcLGCM259_0599"/>
<dbReference type="AlphaFoldDB" id="A0A5B7WQM2"/>
<dbReference type="InterPro" id="IPR008928">
    <property type="entry name" value="6-hairpin_glycosidase_sf"/>
</dbReference>
<reference evidence="2 3" key="1">
    <citation type="submission" date="2018-12" db="EMBL/GenBank/DDBJ databases">
        <title>Complete Genome Sequence of Glutamicibacter creatinolyticus strain LGCM259,isolated from an abscess of a 12-year-old mare in Italy.</title>
        <authorList>
            <person name="Santos R.G."/>
            <person name="Silva A.L."/>
            <person name="Seyffert N."/>
            <person name="Castro T.L.P."/>
            <person name="Attili A.R."/>
            <person name="Rifici C."/>
            <person name="Mazzullo G."/>
            <person name="Brenig B."/>
            <person name="Venanzi F."/>
            <person name="Azevedo V."/>
        </authorList>
    </citation>
    <scope>NUCLEOTIDE SEQUENCE [LARGE SCALE GENOMIC DNA]</scope>
    <source>
        <strain evidence="2 3">LGCM 259</strain>
    </source>
</reference>
<proteinExistence type="predicted"/>
<feature type="domain" description="Spermatogenesis-associated protein 20-like TRX" evidence="1">
    <location>
        <begin position="3"/>
        <end position="163"/>
    </location>
</feature>
<dbReference type="SUPFAM" id="SSF48208">
    <property type="entry name" value="Six-hairpin glycosidases"/>
    <property type="match status" value="1"/>
</dbReference>
<accession>A0A5B7WQM2</accession>
<dbReference type="RefSeq" id="WP_138925725.1">
    <property type="nucleotide sequence ID" value="NZ_CP034412.1"/>
</dbReference>
<protein>
    <recommendedName>
        <fullName evidence="1">Spermatogenesis-associated protein 20-like TRX domain-containing protein</fullName>
    </recommendedName>
</protein>
<dbReference type="SUPFAM" id="SSF52833">
    <property type="entry name" value="Thioredoxin-like"/>
    <property type="match status" value="1"/>
</dbReference>
<evidence type="ECO:0000313" key="3">
    <source>
        <dbReference type="Proteomes" id="UP000307000"/>
    </source>
</evidence>
<dbReference type="CDD" id="cd02955">
    <property type="entry name" value="SSP411"/>
    <property type="match status" value="1"/>
</dbReference>
<organism evidence="2 3">
    <name type="scientific">Glutamicibacter creatinolyticus</name>
    <dbReference type="NCBI Taxonomy" id="162496"/>
    <lineage>
        <taxon>Bacteria</taxon>
        <taxon>Bacillati</taxon>
        <taxon>Actinomycetota</taxon>
        <taxon>Actinomycetes</taxon>
        <taxon>Micrococcales</taxon>
        <taxon>Micrococcaceae</taxon>
        <taxon>Glutamicibacter</taxon>
    </lineage>
</organism>
<dbReference type="PANTHER" id="PTHR42899">
    <property type="entry name" value="SPERMATOGENESIS-ASSOCIATED PROTEIN 20"/>
    <property type="match status" value="1"/>
</dbReference>
<sequence>MANRLEHASSRYLRQHAHQLVDWWSYSAEPFAEARRRDRPVMLSIGYAACHWCHVMSRESFDDPQVAAYLNEHFVSIKVDREQHPLVDDTYMLATQALTGAGGWPMTVFTLPDGRTFHAGTYFPPRQRGRVPSFMQVLTAVTEAYTQRREGVEQQAAALAEHLVELSRGQHQMMKFSADPATVQDGNQAEGQALEVAVHQWIKTTRSEGGFTPAPKFPPTQSLVVLWQQVLTHPEPGPLFDAAATTTEEIVLGGLQDHVGGGFARYCVDEHWAVPHFEKMIYDNAQLLRLLGLCQLACTQLAATGTDPARTQRATALAEACTRAAAGTATWLRDSMLTGQSGDRHRALAASRDADSLRDGQHVEGGAYTLTREEFDQAAAGLDSPLPEDLIRLAEVAEDPGHYCLSLRRMPRGSERETWQRLLQAVRELVAERPAPARDSKVVAGWNGLAIEALCQAAIVFENPGHRQLAEQVAHTVWEIHVAAATGTLARVSFENQAEQGNEGTLEDYAGMALGFAALALAEPSGPWALRRDRLLEQALSFIDEQGLARDTRELDPALAAQRGQQPAATALDDAVPAASSLLARALLLRAQHTMAVPDQDGAGPDNEERVDRDMQAAQALVGHSPVVAARFPSAVAGALEVQGLLQSPIQYLRISGGEPRQLGALRRLATVLGLPVGAGDEQQPAGPGNALRIYPCRHTTCQAPVADAAALLQTLRRG</sequence>
<keyword evidence="3" id="KW-1185">Reference proteome</keyword>
<dbReference type="Gene3D" id="3.40.30.10">
    <property type="entry name" value="Glutaredoxin"/>
    <property type="match status" value="1"/>
</dbReference>
<dbReference type="InterPro" id="IPR024705">
    <property type="entry name" value="Ssp411"/>
</dbReference>
<dbReference type="PIRSF" id="PIRSF006402">
    <property type="entry name" value="UCP006402_thioredoxin"/>
    <property type="match status" value="1"/>
</dbReference>
<name>A0A5B7WQM2_9MICC</name>
<dbReference type="InterPro" id="IPR036249">
    <property type="entry name" value="Thioredoxin-like_sf"/>
</dbReference>
<evidence type="ECO:0000313" key="2">
    <source>
        <dbReference type="EMBL" id="QCY46361.1"/>
    </source>
</evidence>
<dbReference type="GO" id="GO:0005975">
    <property type="term" value="P:carbohydrate metabolic process"/>
    <property type="evidence" value="ECO:0007669"/>
    <property type="project" value="InterPro"/>
</dbReference>
<dbReference type="PANTHER" id="PTHR42899:SF1">
    <property type="entry name" value="SPERMATOGENESIS-ASSOCIATED PROTEIN 20"/>
    <property type="match status" value="1"/>
</dbReference>